<accession>A0AAV9DIR1</accession>
<dbReference type="Proteomes" id="UP001180020">
    <property type="component" value="Unassembled WGS sequence"/>
</dbReference>
<proteinExistence type="predicted"/>
<feature type="compositionally biased region" description="Pro residues" evidence="1">
    <location>
        <begin position="1"/>
        <end position="46"/>
    </location>
</feature>
<comment type="caution">
    <text evidence="2">The sequence shown here is derived from an EMBL/GenBank/DDBJ whole genome shotgun (WGS) entry which is preliminary data.</text>
</comment>
<reference evidence="2" key="1">
    <citation type="journal article" date="2023" name="Nat. Commun.">
        <title>Diploid and tetraploid genomes of Acorus and the evolution of monocots.</title>
        <authorList>
            <person name="Ma L."/>
            <person name="Liu K.W."/>
            <person name="Li Z."/>
            <person name="Hsiao Y.Y."/>
            <person name="Qi Y."/>
            <person name="Fu T."/>
            <person name="Tang G.D."/>
            <person name="Zhang D."/>
            <person name="Sun W.H."/>
            <person name="Liu D.K."/>
            <person name="Li Y."/>
            <person name="Chen G.Z."/>
            <person name="Liu X.D."/>
            <person name="Liao X.Y."/>
            <person name="Jiang Y.T."/>
            <person name="Yu X."/>
            <person name="Hao Y."/>
            <person name="Huang J."/>
            <person name="Zhao X.W."/>
            <person name="Ke S."/>
            <person name="Chen Y.Y."/>
            <person name="Wu W.L."/>
            <person name="Hsu J.L."/>
            <person name="Lin Y.F."/>
            <person name="Huang M.D."/>
            <person name="Li C.Y."/>
            <person name="Huang L."/>
            <person name="Wang Z.W."/>
            <person name="Zhao X."/>
            <person name="Zhong W.Y."/>
            <person name="Peng D.H."/>
            <person name="Ahmad S."/>
            <person name="Lan S."/>
            <person name="Zhang J.S."/>
            <person name="Tsai W.C."/>
            <person name="Van de Peer Y."/>
            <person name="Liu Z.J."/>
        </authorList>
    </citation>
    <scope>NUCLEOTIDE SEQUENCE</scope>
    <source>
        <strain evidence="2">CP</strain>
    </source>
</reference>
<keyword evidence="3" id="KW-1185">Reference proteome</keyword>
<name>A0AAV9DIR1_ACOCL</name>
<evidence type="ECO:0000256" key="1">
    <source>
        <dbReference type="SAM" id="MobiDB-lite"/>
    </source>
</evidence>
<reference evidence="2" key="2">
    <citation type="submission" date="2023-06" db="EMBL/GenBank/DDBJ databases">
        <authorList>
            <person name="Ma L."/>
            <person name="Liu K.-W."/>
            <person name="Li Z."/>
            <person name="Hsiao Y.-Y."/>
            <person name="Qi Y."/>
            <person name="Fu T."/>
            <person name="Tang G."/>
            <person name="Zhang D."/>
            <person name="Sun W.-H."/>
            <person name="Liu D.-K."/>
            <person name="Li Y."/>
            <person name="Chen G.-Z."/>
            <person name="Liu X.-D."/>
            <person name="Liao X.-Y."/>
            <person name="Jiang Y.-T."/>
            <person name="Yu X."/>
            <person name="Hao Y."/>
            <person name="Huang J."/>
            <person name="Zhao X.-W."/>
            <person name="Ke S."/>
            <person name="Chen Y.-Y."/>
            <person name="Wu W.-L."/>
            <person name="Hsu J.-L."/>
            <person name="Lin Y.-F."/>
            <person name="Huang M.-D."/>
            <person name="Li C.-Y."/>
            <person name="Huang L."/>
            <person name="Wang Z.-W."/>
            <person name="Zhao X."/>
            <person name="Zhong W.-Y."/>
            <person name="Peng D.-H."/>
            <person name="Ahmad S."/>
            <person name="Lan S."/>
            <person name="Zhang J.-S."/>
            <person name="Tsai W.-C."/>
            <person name="Van De Peer Y."/>
            <person name="Liu Z.-J."/>
        </authorList>
    </citation>
    <scope>NUCLEOTIDE SEQUENCE</scope>
    <source>
        <strain evidence="2">CP</strain>
        <tissue evidence="2">Leaves</tissue>
    </source>
</reference>
<feature type="region of interest" description="Disordered" evidence="1">
    <location>
        <begin position="1"/>
        <end position="56"/>
    </location>
</feature>
<dbReference type="EMBL" id="JAUJYO010000013">
    <property type="protein sequence ID" value="KAK1300752.1"/>
    <property type="molecule type" value="Genomic_DNA"/>
</dbReference>
<gene>
    <name evidence="2" type="ORF">QJS10_CPB13g00337</name>
</gene>
<dbReference type="AlphaFoldDB" id="A0AAV9DIR1"/>
<organism evidence="2 3">
    <name type="scientific">Acorus calamus</name>
    <name type="common">Sweet flag</name>
    <dbReference type="NCBI Taxonomy" id="4465"/>
    <lineage>
        <taxon>Eukaryota</taxon>
        <taxon>Viridiplantae</taxon>
        <taxon>Streptophyta</taxon>
        <taxon>Embryophyta</taxon>
        <taxon>Tracheophyta</taxon>
        <taxon>Spermatophyta</taxon>
        <taxon>Magnoliopsida</taxon>
        <taxon>Liliopsida</taxon>
        <taxon>Acoraceae</taxon>
        <taxon>Acorus</taxon>
    </lineage>
</organism>
<sequence>MIGGRTPPPPPPPPMIGGRIPPPPPPPPMTGGRMPPPPPPPPPPGLPTGGRGLYLGGCSLPLQAGQPRIWGNVEMESTRMRRRAEVFLDSIFFLVLLTHLL</sequence>
<evidence type="ECO:0000313" key="3">
    <source>
        <dbReference type="Proteomes" id="UP001180020"/>
    </source>
</evidence>
<protein>
    <submittedName>
        <fullName evidence="2">Uncharacterized protein</fullName>
    </submittedName>
</protein>
<evidence type="ECO:0000313" key="2">
    <source>
        <dbReference type="EMBL" id="KAK1300752.1"/>
    </source>
</evidence>